<accession>A0ABW7YY11</accession>
<dbReference type="Proteomes" id="UP001612741">
    <property type="component" value="Unassembled WGS sequence"/>
</dbReference>
<protein>
    <recommendedName>
        <fullName evidence="3">Tn3 transposase DDE domain-containing protein</fullName>
    </recommendedName>
</protein>
<organism evidence="1 2">
    <name type="scientific">Nonomuraea typhae</name>
    <dbReference type="NCBI Taxonomy" id="2603600"/>
    <lineage>
        <taxon>Bacteria</taxon>
        <taxon>Bacillati</taxon>
        <taxon>Actinomycetota</taxon>
        <taxon>Actinomycetes</taxon>
        <taxon>Streptosporangiales</taxon>
        <taxon>Streptosporangiaceae</taxon>
        <taxon>Nonomuraea</taxon>
    </lineage>
</organism>
<reference evidence="1 2" key="1">
    <citation type="submission" date="2024-10" db="EMBL/GenBank/DDBJ databases">
        <title>The Natural Products Discovery Center: Release of the First 8490 Sequenced Strains for Exploring Actinobacteria Biosynthetic Diversity.</title>
        <authorList>
            <person name="Kalkreuter E."/>
            <person name="Kautsar S.A."/>
            <person name="Yang D."/>
            <person name="Bader C.D."/>
            <person name="Teijaro C.N."/>
            <person name="Fluegel L."/>
            <person name="Davis C.M."/>
            <person name="Simpson J.R."/>
            <person name="Lauterbach L."/>
            <person name="Steele A.D."/>
            <person name="Gui C."/>
            <person name="Meng S."/>
            <person name="Li G."/>
            <person name="Viehrig K."/>
            <person name="Ye F."/>
            <person name="Su P."/>
            <person name="Kiefer A.F."/>
            <person name="Nichols A."/>
            <person name="Cepeda A.J."/>
            <person name="Yan W."/>
            <person name="Fan B."/>
            <person name="Jiang Y."/>
            <person name="Adhikari A."/>
            <person name="Zheng C.-J."/>
            <person name="Schuster L."/>
            <person name="Cowan T.M."/>
            <person name="Smanski M.J."/>
            <person name="Chevrette M.G."/>
            <person name="De Carvalho L.P.S."/>
            <person name="Shen B."/>
        </authorList>
    </citation>
    <scope>NUCLEOTIDE SEQUENCE [LARGE SCALE GENOMIC DNA]</scope>
    <source>
        <strain evidence="1 2">NPDC050545</strain>
    </source>
</reference>
<dbReference type="RefSeq" id="WP_397084801.1">
    <property type="nucleotide sequence ID" value="NZ_JBITGY010000006.1"/>
</dbReference>
<comment type="caution">
    <text evidence="1">The sequence shown here is derived from an EMBL/GenBank/DDBJ whole genome shotgun (WGS) entry which is preliminary data.</text>
</comment>
<dbReference type="EMBL" id="JBITGY010000006">
    <property type="protein sequence ID" value="MFI6500728.1"/>
    <property type="molecule type" value="Genomic_DNA"/>
</dbReference>
<gene>
    <name evidence="1" type="ORF">ACIBG2_25355</name>
</gene>
<proteinExistence type="predicted"/>
<evidence type="ECO:0000313" key="1">
    <source>
        <dbReference type="EMBL" id="MFI6500728.1"/>
    </source>
</evidence>
<sequence>MTQALIGPLHLPASTLYSAETVDQALLLRLSVEGLYSVVDQILVQIRNLKAPGGKRAHGDGFLS</sequence>
<keyword evidence="2" id="KW-1185">Reference proteome</keyword>
<evidence type="ECO:0000313" key="2">
    <source>
        <dbReference type="Proteomes" id="UP001612741"/>
    </source>
</evidence>
<evidence type="ECO:0008006" key="3">
    <source>
        <dbReference type="Google" id="ProtNLM"/>
    </source>
</evidence>
<name>A0ABW7YY11_9ACTN</name>